<comment type="caution">
    <text evidence="2">The sequence shown here is derived from an EMBL/GenBank/DDBJ whole genome shotgun (WGS) entry which is preliminary data.</text>
</comment>
<dbReference type="Pfam" id="PF12697">
    <property type="entry name" value="Abhydrolase_6"/>
    <property type="match status" value="1"/>
</dbReference>
<dbReference type="AlphaFoldDB" id="A0A542Y630"/>
<evidence type="ECO:0000313" key="3">
    <source>
        <dbReference type="Proteomes" id="UP000319094"/>
    </source>
</evidence>
<dbReference type="Proteomes" id="UP000319094">
    <property type="component" value="Unassembled WGS sequence"/>
</dbReference>
<proteinExistence type="predicted"/>
<gene>
    <name evidence="2" type="ORF">FB468_1584</name>
</gene>
<reference evidence="2 3" key="1">
    <citation type="submission" date="2019-06" db="EMBL/GenBank/DDBJ databases">
        <title>Sequencing the genomes of 1000 actinobacteria strains.</title>
        <authorList>
            <person name="Klenk H.-P."/>
        </authorList>
    </citation>
    <scope>NUCLEOTIDE SEQUENCE [LARGE SCALE GENOMIC DNA]</scope>
    <source>
        <strain evidence="2 3">DSM 8803</strain>
    </source>
</reference>
<keyword evidence="3" id="KW-1185">Reference proteome</keyword>
<dbReference type="PANTHER" id="PTHR43798">
    <property type="entry name" value="MONOACYLGLYCEROL LIPASE"/>
    <property type="match status" value="1"/>
</dbReference>
<sequence>MIAETHGDGFPLITVHGFGVDHRIMLPLEEMVGDTGWRRVYVDLPWAEGATDTGAATPKEVADAVLSEVREIVSDEPFAIIGNSFGAMVARHVAHSLAPQCLGLATLAGAFELDRALRELPPREILIHDERVLELAGEARAEFEEMAVLHTEAALRGFERFVLPGIRGAKLRVLARLNATYTDAYVPELEHPAPFTAPALHVFGRQDHVVGFADGLAAADHYPRGTFAVLDSAGHNVHIEQPEAVGALVREWLSRAASHRLR</sequence>
<organism evidence="2 3">
    <name type="scientific">Leucobacter komagatae</name>
    <dbReference type="NCBI Taxonomy" id="55969"/>
    <lineage>
        <taxon>Bacteria</taxon>
        <taxon>Bacillati</taxon>
        <taxon>Actinomycetota</taxon>
        <taxon>Actinomycetes</taxon>
        <taxon>Micrococcales</taxon>
        <taxon>Microbacteriaceae</taxon>
        <taxon>Leucobacter</taxon>
    </lineage>
</organism>
<dbReference type="PANTHER" id="PTHR43798:SF6">
    <property type="entry name" value="HYDROLASE, PUTATIVE (AFU_ORTHOLOGUE AFUA_4G13070)-RELATED"/>
    <property type="match status" value="1"/>
</dbReference>
<dbReference type="InterPro" id="IPR000073">
    <property type="entry name" value="AB_hydrolase_1"/>
</dbReference>
<evidence type="ECO:0000313" key="2">
    <source>
        <dbReference type="EMBL" id="TQL43558.1"/>
    </source>
</evidence>
<protein>
    <submittedName>
        <fullName evidence="2">Pimeloyl-ACP methyl ester carboxylesterase</fullName>
    </submittedName>
</protein>
<dbReference type="SUPFAM" id="SSF53474">
    <property type="entry name" value="alpha/beta-Hydrolases"/>
    <property type="match status" value="1"/>
</dbReference>
<dbReference type="InterPro" id="IPR029058">
    <property type="entry name" value="AB_hydrolase_fold"/>
</dbReference>
<dbReference type="RefSeq" id="WP_141886856.1">
    <property type="nucleotide sequence ID" value="NZ_BAAAUY010000002.1"/>
</dbReference>
<dbReference type="OrthoDB" id="27092at2"/>
<feature type="domain" description="AB hydrolase-1" evidence="1">
    <location>
        <begin position="13"/>
        <end position="245"/>
    </location>
</feature>
<accession>A0A542Y630</accession>
<dbReference type="InterPro" id="IPR050266">
    <property type="entry name" value="AB_hydrolase_sf"/>
</dbReference>
<dbReference type="EMBL" id="VFON01000001">
    <property type="protein sequence ID" value="TQL43558.1"/>
    <property type="molecule type" value="Genomic_DNA"/>
</dbReference>
<dbReference type="Gene3D" id="3.40.50.1820">
    <property type="entry name" value="alpha/beta hydrolase"/>
    <property type="match status" value="1"/>
</dbReference>
<name>A0A542Y630_9MICO</name>
<dbReference type="GO" id="GO:0003824">
    <property type="term" value="F:catalytic activity"/>
    <property type="evidence" value="ECO:0007669"/>
    <property type="project" value="UniProtKB-ARBA"/>
</dbReference>
<evidence type="ECO:0000259" key="1">
    <source>
        <dbReference type="Pfam" id="PF12697"/>
    </source>
</evidence>